<dbReference type="GO" id="GO:0016020">
    <property type="term" value="C:membrane"/>
    <property type="evidence" value="ECO:0007669"/>
    <property type="project" value="InterPro"/>
</dbReference>
<evidence type="ECO:0000256" key="4">
    <source>
        <dbReference type="ARBA" id="ARBA00022692"/>
    </source>
</evidence>
<feature type="transmembrane region" description="Helical" evidence="8">
    <location>
        <begin position="85"/>
        <end position="106"/>
    </location>
</feature>
<dbReference type="SMART" id="SM00793">
    <property type="entry name" value="AgrB"/>
    <property type="match status" value="1"/>
</dbReference>
<comment type="caution">
    <text evidence="9">The sequence shown here is derived from an EMBL/GenBank/DDBJ whole genome shotgun (WGS) entry which is preliminary data.</text>
</comment>
<feature type="transmembrane region" description="Helical" evidence="8">
    <location>
        <begin position="175"/>
        <end position="197"/>
    </location>
</feature>
<reference evidence="9 10" key="1">
    <citation type="submission" date="2018-07" db="EMBL/GenBank/DDBJ databases">
        <title>Genomic Encyclopedia of Type Strains, Phase IV (KMG-IV): sequencing the most valuable type-strain genomes for metagenomic binning, comparative biology and taxonomic classification.</title>
        <authorList>
            <person name="Goeker M."/>
        </authorList>
    </citation>
    <scope>NUCLEOTIDE SEQUENCE [LARGE SCALE GENOMIC DNA]</scope>
    <source>
        <strain evidence="9 10">DSM 27016</strain>
    </source>
</reference>
<keyword evidence="2" id="KW-0673">Quorum sensing</keyword>
<dbReference type="GO" id="GO:0006508">
    <property type="term" value="P:proteolysis"/>
    <property type="evidence" value="ECO:0007669"/>
    <property type="project" value="UniProtKB-KW"/>
</dbReference>
<evidence type="ECO:0000256" key="8">
    <source>
        <dbReference type="SAM" id="Phobius"/>
    </source>
</evidence>
<keyword evidence="6 8" id="KW-1133">Transmembrane helix</keyword>
<evidence type="ECO:0000256" key="5">
    <source>
        <dbReference type="ARBA" id="ARBA00022801"/>
    </source>
</evidence>
<dbReference type="GO" id="GO:0009372">
    <property type="term" value="P:quorum sensing"/>
    <property type="evidence" value="ECO:0007669"/>
    <property type="project" value="UniProtKB-KW"/>
</dbReference>
<feature type="transmembrane region" description="Helical" evidence="8">
    <location>
        <begin position="55"/>
        <end position="73"/>
    </location>
</feature>
<organism evidence="9 10">
    <name type="scientific">Anaerobacterium chartisolvens</name>
    <dbReference type="NCBI Taxonomy" id="1297424"/>
    <lineage>
        <taxon>Bacteria</taxon>
        <taxon>Bacillati</taxon>
        <taxon>Bacillota</taxon>
        <taxon>Clostridia</taxon>
        <taxon>Eubacteriales</taxon>
        <taxon>Oscillospiraceae</taxon>
        <taxon>Anaerobacterium</taxon>
    </lineage>
</organism>
<evidence type="ECO:0000313" key="9">
    <source>
        <dbReference type="EMBL" id="RCX10342.1"/>
    </source>
</evidence>
<evidence type="ECO:0000256" key="6">
    <source>
        <dbReference type="ARBA" id="ARBA00022989"/>
    </source>
</evidence>
<evidence type="ECO:0000256" key="3">
    <source>
        <dbReference type="ARBA" id="ARBA00022670"/>
    </source>
</evidence>
<dbReference type="Pfam" id="PF04647">
    <property type="entry name" value="AgrB"/>
    <property type="match status" value="1"/>
</dbReference>
<feature type="transmembrane region" description="Helical" evidence="8">
    <location>
        <begin position="151"/>
        <end position="169"/>
    </location>
</feature>
<proteinExistence type="predicted"/>
<keyword evidence="7 8" id="KW-0472">Membrane</keyword>
<dbReference type="InterPro" id="IPR006741">
    <property type="entry name" value="AgrB"/>
</dbReference>
<evidence type="ECO:0000256" key="2">
    <source>
        <dbReference type="ARBA" id="ARBA00022654"/>
    </source>
</evidence>
<dbReference type="GO" id="GO:0008233">
    <property type="term" value="F:peptidase activity"/>
    <property type="evidence" value="ECO:0007669"/>
    <property type="project" value="UniProtKB-KW"/>
</dbReference>
<feature type="transmembrane region" description="Helical" evidence="8">
    <location>
        <begin position="112"/>
        <end position="130"/>
    </location>
</feature>
<keyword evidence="5" id="KW-0378">Hydrolase</keyword>
<accession>A0A369ALT9</accession>
<name>A0A369ALT9_9FIRM</name>
<sequence>MRIIQKCSYACANNLTLALNENHQKRAVYYYGFQIVLGSVFKIIILVATGLLLGILYPLILISLCFAALRVLAGGYHMDSYGKCIVVSMVLFVLAGLLAGYTHMYWSQLHMAVLAGATFIAGLLTVNKYAPRDTPNKPITDVAEKRRFKTLSFIYLFVWLPVTLALIYFNLNMYAVSLCLGVLLELFSVSDLGHRFFDVIKNRLSYKKK</sequence>
<evidence type="ECO:0000256" key="7">
    <source>
        <dbReference type="ARBA" id="ARBA00023136"/>
    </source>
</evidence>
<keyword evidence="10" id="KW-1185">Reference proteome</keyword>
<dbReference type="EMBL" id="QPJT01000030">
    <property type="protein sequence ID" value="RCX10342.1"/>
    <property type="molecule type" value="Genomic_DNA"/>
</dbReference>
<gene>
    <name evidence="9" type="ORF">DFR58_1307</name>
</gene>
<keyword evidence="4 8" id="KW-0812">Transmembrane</keyword>
<keyword evidence="3" id="KW-0645">Protease</keyword>
<feature type="transmembrane region" description="Helical" evidence="8">
    <location>
        <begin position="28"/>
        <end position="49"/>
    </location>
</feature>
<evidence type="ECO:0000313" key="10">
    <source>
        <dbReference type="Proteomes" id="UP000253034"/>
    </source>
</evidence>
<keyword evidence="1" id="KW-1003">Cell membrane</keyword>
<dbReference type="RefSeq" id="WP_114299521.1">
    <property type="nucleotide sequence ID" value="NZ_QPJT01000030.1"/>
</dbReference>
<dbReference type="Proteomes" id="UP000253034">
    <property type="component" value="Unassembled WGS sequence"/>
</dbReference>
<dbReference type="AlphaFoldDB" id="A0A369ALT9"/>
<protein>
    <submittedName>
        <fullName evidence="9">Accessory gene regulator B</fullName>
    </submittedName>
</protein>
<dbReference type="OrthoDB" id="2854767at2"/>
<evidence type="ECO:0000256" key="1">
    <source>
        <dbReference type="ARBA" id="ARBA00022475"/>
    </source>
</evidence>